<evidence type="ECO:0000313" key="13">
    <source>
        <dbReference type="Proteomes" id="UP000236544"/>
    </source>
</evidence>
<protein>
    <recommendedName>
        <fullName evidence="3">Polynucleotide 5'-hydroxyl-kinase GRC3</fullName>
    </recommendedName>
    <alternativeName>
        <fullName evidence="2">Polynucleotide 5'-hydroxyl-kinase grc3</fullName>
    </alternativeName>
</protein>
<dbReference type="InterPro" id="IPR032324">
    <property type="entry name" value="Clp1_N"/>
</dbReference>
<evidence type="ECO:0000256" key="5">
    <source>
        <dbReference type="ARBA" id="ARBA00022741"/>
    </source>
</evidence>
<evidence type="ECO:0000313" key="12">
    <source>
        <dbReference type="EMBL" id="CUS20382.1"/>
    </source>
</evidence>
<dbReference type="OrthoDB" id="258143at2759"/>
<evidence type="ECO:0000256" key="4">
    <source>
        <dbReference type="ARBA" id="ARBA00022664"/>
    </source>
</evidence>
<dbReference type="Gene3D" id="2.60.120.1030">
    <property type="entry name" value="Clp1, DNA binding domain"/>
    <property type="match status" value="1"/>
</dbReference>
<dbReference type="SUPFAM" id="SSF52540">
    <property type="entry name" value="P-loop containing nucleoside triphosphate hydrolases"/>
    <property type="match status" value="1"/>
</dbReference>
<name>A0A0N7MKT6_9SACH</name>
<organism evidence="12 13">
    <name type="scientific">Lachancea quebecensis</name>
    <dbReference type="NCBI Taxonomy" id="1654605"/>
    <lineage>
        <taxon>Eukaryota</taxon>
        <taxon>Fungi</taxon>
        <taxon>Dikarya</taxon>
        <taxon>Ascomycota</taxon>
        <taxon>Saccharomycotina</taxon>
        <taxon>Saccharomycetes</taxon>
        <taxon>Saccharomycetales</taxon>
        <taxon>Saccharomycetaceae</taxon>
        <taxon>Lachancea</taxon>
    </lineage>
</organism>
<proteinExistence type="inferred from homology"/>
<dbReference type="InterPro" id="IPR038239">
    <property type="entry name" value="Clp1_N_sf"/>
</dbReference>
<evidence type="ECO:0000256" key="7">
    <source>
        <dbReference type="ARBA" id="ARBA00023242"/>
    </source>
</evidence>
<keyword evidence="6 8" id="KW-0067">ATP-binding</keyword>
<dbReference type="GO" id="GO:0051731">
    <property type="term" value="F:polynucleotide 5'-hydroxyl-kinase activity"/>
    <property type="evidence" value="ECO:0007669"/>
    <property type="project" value="InterPro"/>
</dbReference>
<dbReference type="InterPro" id="IPR028606">
    <property type="entry name" value="Clp1"/>
</dbReference>
<dbReference type="Pfam" id="PF16573">
    <property type="entry name" value="CLP1_N"/>
    <property type="match status" value="1"/>
</dbReference>
<sequence>MASLPGLNDSLQPVDLGSDLNEPKHVSITAGSEWRVDVPQDSKLTIKVLSGIAEIFGTELASDVPYVFQGTKFAIYAVEDTEFEWVSPELTGHSISTDTNMKFVYNLHFALEKLRVSSFEGPRVLIVGESCTGKTSLAKTLCAYAIKFKAHQPMMINLNPQECIYSPPGCLTATPVSDVMDVSSSTWGQSMTSGATKLHNKQPIVKNFGLEQISENKERYVSAFCQLANAVRGRVQNDSTVRRSGLIIDTPSLGQLSDDFSELKEMIYQFKVNAVVVCAKDDTLAIKLNEHLPVETLAIVRLPISSGVVQTDDVYKRALQRNAIREYFYGDFNTVLSPYTLGVDFDMITVWQPKSVLIQSESKDELLPVEVNASNLQHALVAITYASRRSSSEEVSASPILGFALVMDVNDTKKKLRVLLPVPGLLPDKAMVLTAYRYLE</sequence>
<feature type="binding site" evidence="8">
    <location>
        <position position="72"/>
    </location>
    <ligand>
        <name>ATP</name>
        <dbReference type="ChEBI" id="CHEBI:30616"/>
    </ligand>
</feature>
<dbReference type="PANTHER" id="PTHR12755:SF6">
    <property type="entry name" value="POLYRIBONUCLEOTIDE 5'-HYDROXYL-KINASE CLP1"/>
    <property type="match status" value="1"/>
</dbReference>
<dbReference type="Proteomes" id="UP000236544">
    <property type="component" value="Unassembled WGS sequence"/>
</dbReference>
<feature type="binding site" evidence="8">
    <location>
        <position position="33"/>
    </location>
    <ligand>
        <name>ATP</name>
        <dbReference type="ChEBI" id="CHEBI:30616"/>
    </ligand>
</feature>
<keyword evidence="4 8" id="KW-0507">mRNA processing</keyword>
<feature type="domain" description="Clp1 C-terminal" evidence="9">
    <location>
        <begin position="336"/>
        <end position="440"/>
    </location>
</feature>
<dbReference type="GO" id="GO:0006388">
    <property type="term" value="P:tRNA splicing, via endonucleolytic cleavage and ligation"/>
    <property type="evidence" value="ECO:0007669"/>
    <property type="project" value="TreeGrafter"/>
</dbReference>
<gene>
    <name evidence="8" type="primary">CLP1</name>
    <name evidence="12" type="ORF">LAQU0_S01e05358g</name>
</gene>
<evidence type="ECO:0000259" key="10">
    <source>
        <dbReference type="Pfam" id="PF16573"/>
    </source>
</evidence>
<dbReference type="HAMAP" id="MF_03035">
    <property type="entry name" value="Clp1"/>
    <property type="match status" value="1"/>
</dbReference>
<comment type="subunit">
    <text evidence="8">Component of a pre-mRNA cleavage factor complex. Interacts directly with PCF11.</text>
</comment>
<dbReference type="GO" id="GO:0005524">
    <property type="term" value="F:ATP binding"/>
    <property type="evidence" value="ECO:0007669"/>
    <property type="project" value="UniProtKB-UniRule"/>
</dbReference>
<dbReference type="EMBL" id="LN890560">
    <property type="protein sequence ID" value="CUS20382.1"/>
    <property type="molecule type" value="Genomic_DNA"/>
</dbReference>
<evidence type="ECO:0000256" key="3">
    <source>
        <dbReference type="ARBA" id="ARBA00019824"/>
    </source>
</evidence>
<dbReference type="PANTHER" id="PTHR12755">
    <property type="entry name" value="CLEAVAGE/POLYADENYLATION FACTOR IA SUBUNIT CLP1P"/>
    <property type="match status" value="1"/>
</dbReference>
<evidence type="ECO:0000259" key="9">
    <source>
        <dbReference type="Pfam" id="PF06807"/>
    </source>
</evidence>
<accession>A0A0N7MKT6</accession>
<dbReference type="GO" id="GO:0005849">
    <property type="term" value="C:mRNA cleavage factor complex"/>
    <property type="evidence" value="ECO:0007669"/>
    <property type="project" value="UniProtKB-UniRule"/>
</dbReference>
<evidence type="ECO:0000259" key="11">
    <source>
        <dbReference type="Pfam" id="PF16575"/>
    </source>
</evidence>
<dbReference type="InterPro" id="IPR027417">
    <property type="entry name" value="P-loop_NTPase"/>
</dbReference>
<evidence type="ECO:0000256" key="8">
    <source>
        <dbReference type="HAMAP-Rule" id="MF_03035"/>
    </source>
</evidence>
<dbReference type="Gene3D" id="2.40.30.330">
    <property type="entry name" value="Pre-mRNA cleavage complex subunit Clp1, C-terminal domain"/>
    <property type="match status" value="1"/>
</dbReference>
<comment type="function">
    <text evidence="8">Required for endonucleolytic cleavage during polyadenylation-dependent pre-mRNA 3'-end formation.</text>
</comment>
<dbReference type="InterPro" id="IPR038238">
    <property type="entry name" value="Clp1_C_sf"/>
</dbReference>
<feature type="domain" description="Clp1 N-terminal" evidence="10">
    <location>
        <begin position="28"/>
        <end position="117"/>
    </location>
</feature>
<dbReference type="Pfam" id="PF06807">
    <property type="entry name" value="Clp1"/>
    <property type="match status" value="1"/>
</dbReference>
<dbReference type="Gene3D" id="3.40.50.300">
    <property type="entry name" value="P-loop containing nucleotide triphosphate hydrolases"/>
    <property type="match status" value="1"/>
</dbReference>
<dbReference type="GO" id="GO:0031124">
    <property type="term" value="P:mRNA 3'-end processing"/>
    <property type="evidence" value="ECO:0007669"/>
    <property type="project" value="UniProtKB-UniRule"/>
</dbReference>
<feature type="binding site" evidence="8">
    <location>
        <begin position="131"/>
        <end position="136"/>
    </location>
    <ligand>
        <name>ATP</name>
        <dbReference type="ChEBI" id="CHEBI:30616"/>
    </ligand>
</feature>
<reference evidence="13" key="1">
    <citation type="submission" date="2015-10" db="EMBL/GenBank/DDBJ databases">
        <authorList>
            <person name="Devillers H."/>
        </authorList>
    </citation>
    <scope>NUCLEOTIDE SEQUENCE [LARGE SCALE GENOMIC DNA]</scope>
</reference>
<comment type="subcellular location">
    <subcellularLocation>
        <location evidence="1 8">Nucleus</location>
    </subcellularLocation>
</comment>
<dbReference type="InterPro" id="IPR045116">
    <property type="entry name" value="Clp1/Grc3"/>
</dbReference>
<evidence type="ECO:0000256" key="1">
    <source>
        <dbReference type="ARBA" id="ARBA00004123"/>
    </source>
</evidence>
<evidence type="ECO:0000256" key="6">
    <source>
        <dbReference type="ARBA" id="ARBA00022840"/>
    </source>
</evidence>
<keyword evidence="13" id="KW-1185">Reference proteome</keyword>
<evidence type="ECO:0000256" key="2">
    <source>
        <dbReference type="ARBA" id="ARBA00018706"/>
    </source>
</evidence>
<dbReference type="InterPro" id="IPR032319">
    <property type="entry name" value="CLP1_P"/>
</dbReference>
<dbReference type="InterPro" id="IPR010655">
    <property type="entry name" value="Clp1_C"/>
</dbReference>
<feature type="domain" description="Clp1 P-loop" evidence="11">
    <location>
        <begin position="128"/>
        <end position="330"/>
    </location>
</feature>
<dbReference type="Pfam" id="PF16575">
    <property type="entry name" value="CLP1_P"/>
    <property type="match status" value="1"/>
</dbReference>
<dbReference type="AlphaFoldDB" id="A0A0N7MKT6"/>
<keyword evidence="7 8" id="KW-0539">Nucleus</keyword>
<keyword evidence="5 8" id="KW-0547">Nucleotide-binding</keyword>
<comment type="similarity">
    <text evidence="8">Belongs to the Clp1 family. Clp1 subfamily.</text>
</comment>